<dbReference type="Pfam" id="PF07748">
    <property type="entry name" value="Glyco_hydro_38C"/>
    <property type="match status" value="1"/>
</dbReference>
<comment type="similarity">
    <text evidence="1">Belongs to the glycosyl hydrolase 38 family.</text>
</comment>
<name>A0A4Q2EF40_9ACTN</name>
<dbReference type="Gene3D" id="2.70.98.30">
    <property type="entry name" value="Golgi alpha-mannosidase II, domain 4"/>
    <property type="match status" value="1"/>
</dbReference>
<dbReference type="CDD" id="cd10789">
    <property type="entry name" value="GH38N_AMII_ER_cytosolic"/>
    <property type="match status" value="1"/>
</dbReference>
<dbReference type="SUPFAM" id="SSF74650">
    <property type="entry name" value="Galactose mutarotase-like"/>
    <property type="match status" value="1"/>
</dbReference>
<dbReference type="Gene3D" id="1.20.1270.50">
    <property type="entry name" value="Glycoside hydrolase family 38, central domain"/>
    <property type="match status" value="1"/>
</dbReference>
<dbReference type="SMART" id="SM00872">
    <property type="entry name" value="Alpha-mann_mid"/>
    <property type="match status" value="1"/>
</dbReference>
<comment type="caution">
    <text evidence="6">The sequence shown here is derived from an EMBL/GenBank/DDBJ whole genome shotgun (WGS) entry which is preliminary data.</text>
</comment>
<dbReference type="AlphaFoldDB" id="A0A4Q2EF40"/>
<dbReference type="SUPFAM" id="SSF88713">
    <property type="entry name" value="Glycoside hydrolase/deacetylase"/>
    <property type="match status" value="1"/>
</dbReference>
<evidence type="ECO:0000313" key="6">
    <source>
        <dbReference type="EMBL" id="RXW31593.1"/>
    </source>
</evidence>
<dbReference type="SUPFAM" id="SSF88688">
    <property type="entry name" value="Families 57/38 glycoside transferase middle domain"/>
    <property type="match status" value="1"/>
</dbReference>
<dbReference type="Pfam" id="PF22907">
    <property type="entry name" value="Ams1-like_1st"/>
    <property type="match status" value="1"/>
</dbReference>
<dbReference type="InterPro" id="IPR000602">
    <property type="entry name" value="Glyco_hydro_38_N"/>
</dbReference>
<keyword evidence="3" id="KW-0378">Hydrolase</keyword>
<dbReference type="Pfam" id="PF09261">
    <property type="entry name" value="Alpha-mann_mid"/>
    <property type="match status" value="1"/>
</dbReference>
<dbReference type="GO" id="GO:0046872">
    <property type="term" value="F:metal ion binding"/>
    <property type="evidence" value="ECO:0007669"/>
    <property type="project" value="UniProtKB-KW"/>
</dbReference>
<dbReference type="FunFam" id="1.20.1270.50:FF:000004">
    <property type="entry name" value="alpha-mannosidase 2C1 isoform X1"/>
    <property type="match status" value="1"/>
</dbReference>
<dbReference type="InterPro" id="IPR015341">
    <property type="entry name" value="Glyco_hydro_38_cen"/>
</dbReference>
<dbReference type="RefSeq" id="WP_129459199.1">
    <property type="nucleotide sequence ID" value="NZ_PPCV01000007.1"/>
</dbReference>
<keyword evidence="4" id="KW-0326">Glycosidase</keyword>
<dbReference type="PANTHER" id="PTHR46017">
    <property type="entry name" value="ALPHA-MANNOSIDASE 2C1"/>
    <property type="match status" value="1"/>
</dbReference>
<evidence type="ECO:0000256" key="2">
    <source>
        <dbReference type="ARBA" id="ARBA00022723"/>
    </source>
</evidence>
<accession>A0A4Q2EF40</accession>
<dbReference type="InterPro" id="IPR011013">
    <property type="entry name" value="Gal_mutarotase_sf_dom"/>
</dbReference>
<evidence type="ECO:0000313" key="7">
    <source>
        <dbReference type="Proteomes" id="UP000290624"/>
    </source>
</evidence>
<keyword evidence="7" id="KW-1185">Reference proteome</keyword>
<reference evidence="6 7" key="1">
    <citation type="submission" date="2018-01" db="EMBL/GenBank/DDBJ databases">
        <title>Lactibacter flavus gen. nov., sp. nov., a novel bacterium of the family Propionibacteriaceae isolated from raw milk and dairy products.</title>
        <authorList>
            <person name="Wenning M."/>
            <person name="Breitenwieser F."/>
            <person name="Huptas C."/>
            <person name="von Neubeck M."/>
            <person name="Busse H.-J."/>
            <person name="Scherer S."/>
        </authorList>
    </citation>
    <scope>NUCLEOTIDE SEQUENCE [LARGE SCALE GENOMIC DNA]</scope>
    <source>
        <strain evidence="6 7">VG341</strain>
    </source>
</reference>
<evidence type="ECO:0000259" key="5">
    <source>
        <dbReference type="SMART" id="SM00872"/>
    </source>
</evidence>
<organism evidence="6 7">
    <name type="scientific">Propioniciclava flava</name>
    <dbReference type="NCBI Taxonomy" id="2072026"/>
    <lineage>
        <taxon>Bacteria</taxon>
        <taxon>Bacillati</taxon>
        <taxon>Actinomycetota</taxon>
        <taxon>Actinomycetes</taxon>
        <taxon>Propionibacteriales</taxon>
        <taxon>Propionibacteriaceae</taxon>
        <taxon>Propioniciclava</taxon>
    </lineage>
</organism>
<protein>
    <submittedName>
        <fullName evidence="6">Alpha-mannosidase</fullName>
    </submittedName>
</protein>
<evidence type="ECO:0000256" key="3">
    <source>
        <dbReference type="ARBA" id="ARBA00022801"/>
    </source>
</evidence>
<proteinExistence type="inferred from homology"/>
<evidence type="ECO:0000256" key="4">
    <source>
        <dbReference type="ARBA" id="ARBA00023295"/>
    </source>
</evidence>
<dbReference type="GO" id="GO:0009313">
    <property type="term" value="P:oligosaccharide catabolic process"/>
    <property type="evidence" value="ECO:0007669"/>
    <property type="project" value="TreeGrafter"/>
</dbReference>
<sequence>MHADTALTVDRTRRVLAERIWPALYSAALPLTMTAHHLPGEPVSPADALAADYEPYTLGTPWGPAWSTTWFHLHGVVPAAWAGKRIEAVIDLGFTTASPGFQAEGLVYRPDGEPVKSINPRNQWVAVAEAARGEEIVDLYVEAAANPVLLCEDTFLPTPNGDLATASETPLYAVRRAEIAVLEPDVFELALDVEVLVQLQAELPATAPRRARILQALDDALDALDLHHVAVTAAQARAALADVLAAPAEASAHRIAAVGHAHIDSAWLWPVREMIRKVARTTASMTELIASTDDFVYGMSSAQQYAWLKEHRPEVYAKVKDAVAAGRFLPLGGMWVESDTTMPSGEAMARQFLYGQRFFETEFGCRSNGVWLPDSFGYSAALPQLIRRAGFSWFFTQKISWNQVNVFPHHTFDWEGIDGSRVFTHFPPMDTYNSELSGAEVAKASRQFREARLASGSIAPTGWGDGGGGSTREMVGRASRLANLEGSARVRWEHPDDFYARARTELPQAPVWVGELYLEMHRGTLTSQHRTKAGNRRSEQLLVEAELWWATAAVRAGVDYPYDALDALWRQTLLQQFHDILPGTSIAWVHREAVAHYARIEAEALALIAQAQAILAAPDAEAQGDDGGSPEPQAVVFNASPYPVDGVAGLSAGVPVAPDDAVTLTATLEGWTLANGLVRVGVDADGLIVSAVDDSSGRELIPAGAAANLLQIHPDFPNRWDAWDVDRFYRNRVTDLRGHRSLRADLTDGVASVRVERAFGDSQVVQTLRLRPGSRTLEIDQVTDWHESETFLKVAFPLDLFAESTLAETQFGAVRRVTHTNTSWEAAKFETSMHRFVLAEEAGGGAALVTDSTYGFDVSRQVGHDGTATQFTTNLRLSLLRAPRFPDPQTDQGEQRHRYGLVIGADIEDATREGYALNTARRPHLGREVPPLVAASDGIVISAIKLAADRSGDLIIRVYEPYGRRARGTLRLARPAAAVWEASLMEDRLGTPVAEQTDALTVALTPFEVRTYRMTL</sequence>
<dbReference type="Pfam" id="PF17677">
    <property type="entry name" value="Glyco_hydro38C2"/>
    <property type="match status" value="1"/>
</dbReference>
<dbReference type="GO" id="GO:0030246">
    <property type="term" value="F:carbohydrate binding"/>
    <property type="evidence" value="ECO:0007669"/>
    <property type="project" value="InterPro"/>
</dbReference>
<dbReference type="FunFam" id="3.20.110.10:FF:000002">
    <property type="entry name" value="alpha-mannosidase 2C1 isoform X1"/>
    <property type="match status" value="1"/>
</dbReference>
<dbReference type="InterPro" id="IPR037094">
    <property type="entry name" value="Glyco_hydro_38_cen_sf"/>
</dbReference>
<dbReference type="Gene3D" id="3.20.110.10">
    <property type="entry name" value="Glycoside hydrolase 38, N terminal domain"/>
    <property type="match status" value="1"/>
</dbReference>
<dbReference type="PANTHER" id="PTHR46017:SF1">
    <property type="entry name" value="ALPHA-MANNOSIDASE 2C1"/>
    <property type="match status" value="1"/>
</dbReference>
<dbReference type="Pfam" id="PF01074">
    <property type="entry name" value="Glyco_hydro_38N"/>
    <property type="match status" value="1"/>
</dbReference>
<dbReference type="InterPro" id="IPR028995">
    <property type="entry name" value="Glyco_hydro_57/38_cen_sf"/>
</dbReference>
<dbReference type="InterPro" id="IPR054723">
    <property type="entry name" value="Ams1-like_N"/>
</dbReference>
<dbReference type="GO" id="GO:0006013">
    <property type="term" value="P:mannose metabolic process"/>
    <property type="evidence" value="ECO:0007669"/>
    <property type="project" value="InterPro"/>
</dbReference>
<dbReference type="InterPro" id="IPR041147">
    <property type="entry name" value="GH38_C"/>
</dbReference>
<dbReference type="EMBL" id="PPCV01000007">
    <property type="protein sequence ID" value="RXW31593.1"/>
    <property type="molecule type" value="Genomic_DNA"/>
</dbReference>
<dbReference type="Proteomes" id="UP000290624">
    <property type="component" value="Unassembled WGS sequence"/>
</dbReference>
<dbReference type="InterPro" id="IPR011330">
    <property type="entry name" value="Glyco_hydro/deAcase_b/a-brl"/>
</dbReference>
<evidence type="ECO:0000256" key="1">
    <source>
        <dbReference type="ARBA" id="ARBA00009792"/>
    </source>
</evidence>
<dbReference type="InterPro" id="IPR011682">
    <property type="entry name" value="Glyco_hydro_38_C"/>
</dbReference>
<dbReference type="InterPro" id="IPR027291">
    <property type="entry name" value="Glyco_hydro_38_N_sf"/>
</dbReference>
<dbReference type="OrthoDB" id="9772207at2"/>
<keyword evidence="2" id="KW-0479">Metal-binding</keyword>
<dbReference type="GO" id="GO:0004559">
    <property type="term" value="F:alpha-mannosidase activity"/>
    <property type="evidence" value="ECO:0007669"/>
    <property type="project" value="InterPro"/>
</dbReference>
<feature type="domain" description="Glycoside hydrolase family 38 central" evidence="5">
    <location>
        <begin position="519"/>
        <end position="597"/>
    </location>
</feature>
<gene>
    <name evidence="6" type="ORF">C1706_10515</name>
</gene>